<organism evidence="2 3">
    <name type="scientific">Amycolatopsis thermalba</name>
    <dbReference type="NCBI Taxonomy" id="944492"/>
    <lineage>
        <taxon>Bacteria</taxon>
        <taxon>Bacillati</taxon>
        <taxon>Actinomycetota</taxon>
        <taxon>Actinomycetes</taxon>
        <taxon>Pseudonocardiales</taxon>
        <taxon>Pseudonocardiaceae</taxon>
        <taxon>Amycolatopsis</taxon>
    </lineage>
</organism>
<reference evidence="2" key="1">
    <citation type="submission" date="2022-01" db="EMBL/GenBank/DDBJ databases">
        <title>PSI-footprinting approach for the identification of protein synthesis inhibitor producers.</title>
        <authorList>
            <person name="Handel F."/>
            <person name="Kulik A."/>
            <person name="Wex K.W."/>
            <person name="Berscheid A."/>
            <person name="Saur J.S."/>
            <person name="Winkler A."/>
            <person name="Wibberg D."/>
            <person name="Kalinowski J."/>
            <person name="Broetz-Oesterhelt H."/>
            <person name="Mast Y."/>
        </authorList>
    </citation>
    <scope>NUCLEOTIDE SEQUENCE</scope>
    <source>
        <strain evidence="2">KNN 49.3e</strain>
    </source>
</reference>
<evidence type="ECO:0000256" key="1">
    <source>
        <dbReference type="SAM" id="Phobius"/>
    </source>
</evidence>
<keyword evidence="1" id="KW-0812">Transmembrane</keyword>
<dbReference type="EMBL" id="CP091196">
    <property type="protein sequence ID" value="UQS24741.1"/>
    <property type="molecule type" value="Genomic_DNA"/>
</dbReference>
<feature type="transmembrane region" description="Helical" evidence="1">
    <location>
        <begin position="181"/>
        <end position="201"/>
    </location>
</feature>
<dbReference type="Pfam" id="PF14023">
    <property type="entry name" value="Bestrophin-like"/>
    <property type="match status" value="1"/>
</dbReference>
<feature type="transmembrane region" description="Helical" evidence="1">
    <location>
        <begin position="38"/>
        <end position="60"/>
    </location>
</feature>
<keyword evidence="3" id="KW-1185">Reference proteome</keyword>
<dbReference type="InterPro" id="IPR025333">
    <property type="entry name" value="DUF4239"/>
</dbReference>
<proteinExistence type="predicted"/>
<feature type="transmembrane region" description="Helical" evidence="1">
    <location>
        <begin position="208"/>
        <end position="226"/>
    </location>
</feature>
<gene>
    <name evidence="2" type="ORF">L1857_18905</name>
</gene>
<dbReference type="Proteomes" id="UP000830158">
    <property type="component" value="Chromosome"/>
</dbReference>
<evidence type="ECO:0000313" key="2">
    <source>
        <dbReference type="EMBL" id="UQS24741.1"/>
    </source>
</evidence>
<dbReference type="RefSeq" id="WP_233157258.1">
    <property type="nucleotide sequence ID" value="NZ_CP091196.1"/>
</dbReference>
<name>A0ABY4NXH3_9PSEU</name>
<feature type="transmembrane region" description="Helical" evidence="1">
    <location>
        <begin position="6"/>
        <end position="26"/>
    </location>
</feature>
<protein>
    <submittedName>
        <fullName evidence="2">DUF4239 domain-containing protein</fullName>
    </submittedName>
</protein>
<keyword evidence="1" id="KW-1133">Transmembrane helix</keyword>
<evidence type="ECO:0000313" key="3">
    <source>
        <dbReference type="Proteomes" id="UP000830158"/>
    </source>
</evidence>
<keyword evidence="1" id="KW-0472">Membrane</keyword>
<sequence>MITNLVLIIVLITLLIVAVTIVLGRTRTAASGEFDSDGLSFLGGLFNALFLVVLAFYVVFAWENGDDLDNRAATEADALIDLYWQVDGVPDPARIAVQDLVRGYADEVVDGEWARLADGHDDGAVADLISTMRQRVSALPADTDQLSTARENALQDVRVLDDNHRARVDAATDQDPFTETLLAATIVGAVLMIAFPLLIGLRARRNHVALMAVTAAVLVATVIASIELQDPLNGIFASEPDSFRTVQTTLPDPR</sequence>
<accession>A0ABY4NXH3</accession>